<keyword evidence="3" id="KW-0808">Transferase</keyword>
<reference evidence="4" key="1">
    <citation type="submission" date="2016-10" db="EMBL/GenBank/DDBJ databases">
        <authorList>
            <person name="Varghese N."/>
            <person name="Submissions S."/>
        </authorList>
    </citation>
    <scope>NUCLEOTIDE SEQUENCE [LARGE SCALE GENOMIC DNA]</scope>
    <source>
        <strain evidence="4">CGMCC 1.7738</strain>
    </source>
</reference>
<proteinExistence type="predicted"/>
<dbReference type="InterPro" id="IPR041698">
    <property type="entry name" value="Methyltransf_25"/>
</dbReference>
<feature type="domain" description="Methyltransferase" evidence="2">
    <location>
        <begin position="48"/>
        <end position="139"/>
    </location>
</feature>
<dbReference type="Proteomes" id="UP000199607">
    <property type="component" value="Unassembled WGS sequence"/>
</dbReference>
<feature type="region of interest" description="Disordered" evidence="1">
    <location>
        <begin position="150"/>
        <end position="173"/>
    </location>
</feature>
<keyword evidence="4" id="KW-1185">Reference proteome</keyword>
<dbReference type="Pfam" id="PF13649">
    <property type="entry name" value="Methyltransf_25"/>
    <property type="match status" value="1"/>
</dbReference>
<dbReference type="CDD" id="cd02440">
    <property type="entry name" value="AdoMet_MTases"/>
    <property type="match status" value="1"/>
</dbReference>
<keyword evidence="3" id="KW-0489">Methyltransferase</keyword>
<evidence type="ECO:0000256" key="1">
    <source>
        <dbReference type="SAM" id="MobiDB-lite"/>
    </source>
</evidence>
<evidence type="ECO:0000313" key="4">
    <source>
        <dbReference type="Proteomes" id="UP000199607"/>
    </source>
</evidence>
<accession>A0A1I4C7W5</accession>
<dbReference type="GO" id="GO:0032259">
    <property type="term" value="P:methylation"/>
    <property type="evidence" value="ECO:0007669"/>
    <property type="project" value="UniProtKB-KW"/>
</dbReference>
<dbReference type="Gene3D" id="3.40.50.150">
    <property type="entry name" value="Vaccinia Virus protein VP39"/>
    <property type="match status" value="1"/>
</dbReference>
<dbReference type="STRING" id="553466.SAMN04487950_1019"/>
<sequence>MNSNDVRQEWAERSGEYSPDYYAYYGPDETSEWIQSALEDAVDTDARILELGCSSGRHLAHLLDHGYQNLHGIDINEEAFTVMEDAYPELAEQGTFTVDAIESFLPALDDDEFDVVYSVETLQHIHPDDSHVFADIARVASDLVATVEIEGPGDDSEEGVPSESDESEAEVNYVDDDVPLYYRNWESVFTELGLVQTASTTNRRDTLRAFRPESTHP</sequence>
<dbReference type="AlphaFoldDB" id="A0A1I4C7W5"/>
<evidence type="ECO:0000259" key="2">
    <source>
        <dbReference type="Pfam" id="PF13649"/>
    </source>
</evidence>
<protein>
    <submittedName>
        <fullName evidence="3">Methyltransferase domain-containing protein</fullName>
    </submittedName>
</protein>
<feature type="compositionally biased region" description="Acidic residues" evidence="1">
    <location>
        <begin position="151"/>
        <end position="173"/>
    </location>
</feature>
<evidence type="ECO:0000313" key="3">
    <source>
        <dbReference type="EMBL" id="SFK77224.1"/>
    </source>
</evidence>
<name>A0A1I4C7W5_9EURY</name>
<dbReference type="EMBL" id="FOTC01000001">
    <property type="protein sequence ID" value="SFK77224.1"/>
    <property type="molecule type" value="Genomic_DNA"/>
</dbReference>
<dbReference type="SUPFAM" id="SSF53335">
    <property type="entry name" value="S-adenosyl-L-methionine-dependent methyltransferases"/>
    <property type="match status" value="1"/>
</dbReference>
<organism evidence="3 4">
    <name type="scientific">Halogranum rubrum</name>
    <dbReference type="NCBI Taxonomy" id="553466"/>
    <lineage>
        <taxon>Archaea</taxon>
        <taxon>Methanobacteriati</taxon>
        <taxon>Methanobacteriota</taxon>
        <taxon>Stenosarchaea group</taxon>
        <taxon>Halobacteria</taxon>
        <taxon>Halobacteriales</taxon>
        <taxon>Haloferacaceae</taxon>
    </lineage>
</organism>
<dbReference type="GO" id="GO:0008168">
    <property type="term" value="F:methyltransferase activity"/>
    <property type="evidence" value="ECO:0007669"/>
    <property type="project" value="UniProtKB-KW"/>
</dbReference>
<dbReference type="RefSeq" id="WP_089866525.1">
    <property type="nucleotide sequence ID" value="NZ_FOTC01000001.1"/>
</dbReference>
<dbReference type="InterPro" id="IPR029063">
    <property type="entry name" value="SAM-dependent_MTases_sf"/>
</dbReference>
<gene>
    <name evidence="3" type="ORF">SAMN04487950_1019</name>
</gene>